<keyword evidence="3" id="KW-1185">Reference proteome</keyword>
<dbReference type="RefSeq" id="WP_135617219.1">
    <property type="nucleotide sequence ID" value="NZ_RQGG01000004.1"/>
</dbReference>
<protein>
    <recommendedName>
        <fullName evidence="4">Cytochrome C</fullName>
    </recommendedName>
</protein>
<evidence type="ECO:0000313" key="2">
    <source>
        <dbReference type="EMBL" id="TGL56967.1"/>
    </source>
</evidence>
<keyword evidence="1" id="KW-0812">Transmembrane</keyword>
<feature type="transmembrane region" description="Helical" evidence="1">
    <location>
        <begin position="172"/>
        <end position="192"/>
    </location>
</feature>
<evidence type="ECO:0008006" key="4">
    <source>
        <dbReference type="Google" id="ProtNLM"/>
    </source>
</evidence>
<name>A0A4R9JWT8_9LEPT</name>
<dbReference type="Proteomes" id="UP000297609">
    <property type="component" value="Unassembled WGS sequence"/>
</dbReference>
<keyword evidence="1" id="KW-0472">Membrane</keyword>
<evidence type="ECO:0000313" key="3">
    <source>
        <dbReference type="Proteomes" id="UP000297609"/>
    </source>
</evidence>
<dbReference type="OrthoDB" id="9809859at2"/>
<reference evidence="2" key="1">
    <citation type="journal article" date="2019" name="PLoS Negl. Trop. Dis.">
        <title>Revisiting the worldwide diversity of Leptospira species in the environment.</title>
        <authorList>
            <person name="Vincent A.T."/>
            <person name="Schiettekatte O."/>
            <person name="Bourhy P."/>
            <person name="Veyrier F.J."/>
            <person name="Picardeau M."/>
        </authorList>
    </citation>
    <scope>NUCLEOTIDE SEQUENCE [LARGE SCALE GENOMIC DNA]</scope>
    <source>
        <strain evidence="2">201702454</strain>
    </source>
</reference>
<evidence type="ECO:0000256" key="1">
    <source>
        <dbReference type="SAM" id="Phobius"/>
    </source>
</evidence>
<organism evidence="2 3">
    <name type="scientific">Leptospira kemamanensis</name>
    <dbReference type="NCBI Taxonomy" id="2484942"/>
    <lineage>
        <taxon>Bacteria</taxon>
        <taxon>Pseudomonadati</taxon>
        <taxon>Spirochaetota</taxon>
        <taxon>Spirochaetia</taxon>
        <taxon>Leptospirales</taxon>
        <taxon>Leptospiraceae</taxon>
        <taxon>Leptospira</taxon>
    </lineage>
</organism>
<feature type="transmembrane region" description="Helical" evidence="1">
    <location>
        <begin position="113"/>
        <end position="133"/>
    </location>
</feature>
<accession>A0A4R9JWT8</accession>
<feature type="transmembrane region" description="Helical" evidence="1">
    <location>
        <begin position="15"/>
        <end position="35"/>
    </location>
</feature>
<dbReference type="EMBL" id="RQGG01000004">
    <property type="protein sequence ID" value="TGL56967.1"/>
    <property type="molecule type" value="Genomic_DNA"/>
</dbReference>
<proteinExistence type="predicted"/>
<sequence length="206" mass="23326">MKDLLFQTLSKKNRLLILGVGVFLVLVYFIPIWSISISAPQYPEGLGMHIWINQITGATPYDLKNINLLNHYIGMKEIVSESIPELLFMPYVLAYLIFGAFITELYPKVGMAILGIINLIIVGLVGLFDFWRWEYNYGHNLNPDAPIIIEGMAYQPPLLGCKVMLNITACSYPSYGGMILAFSLVLLVYILWDEKRRKKSNVVSTS</sequence>
<dbReference type="AlphaFoldDB" id="A0A4R9JWT8"/>
<feature type="transmembrane region" description="Helical" evidence="1">
    <location>
        <begin position="88"/>
        <end position="106"/>
    </location>
</feature>
<keyword evidence="1" id="KW-1133">Transmembrane helix</keyword>
<gene>
    <name evidence="2" type="ORF">EHQ59_00445</name>
</gene>
<comment type="caution">
    <text evidence="2">The sequence shown here is derived from an EMBL/GenBank/DDBJ whole genome shotgun (WGS) entry which is preliminary data.</text>
</comment>